<dbReference type="Ensembl" id="ENSPMRT00000037884.1">
    <property type="protein sequence ID" value="ENSPMRP00000035740.1"/>
    <property type="gene ID" value="ENSPMRG00000023091.1"/>
</dbReference>
<sequence>TTEGWRLLTHRSWGSPWPAPAGRAPASCWSCGLALPPASPPPRFFCPSCRALQPPEPRADLFRLLGCCFIKERLRRDVSRLPPLLITYHLPKTFSCFACSPHMIKCTFCFLTEGT</sequence>
<dbReference type="InterPro" id="IPR036869">
    <property type="entry name" value="J_dom_sf"/>
</dbReference>
<evidence type="ECO:0000313" key="3">
    <source>
        <dbReference type="Proteomes" id="UP000472272"/>
    </source>
</evidence>
<keyword evidence="3" id="KW-1185">Reference proteome</keyword>
<dbReference type="Gene3D" id="1.10.287.110">
    <property type="entry name" value="DnaJ domain"/>
    <property type="match status" value="1"/>
</dbReference>
<evidence type="ECO:0000313" key="2">
    <source>
        <dbReference type="Ensembl" id="ENSPMRP00000035740.1"/>
    </source>
</evidence>
<accession>A0A670KHE9</accession>
<reference evidence="2" key="2">
    <citation type="submission" date="2025-08" db="UniProtKB">
        <authorList>
            <consortium name="Ensembl"/>
        </authorList>
    </citation>
    <scope>IDENTIFICATION</scope>
</reference>
<name>A0A670KHE9_PODMU</name>
<dbReference type="Pfam" id="PF18256">
    <property type="entry name" value="HscB_4_cys"/>
    <property type="match status" value="1"/>
</dbReference>
<reference evidence="2" key="3">
    <citation type="submission" date="2025-09" db="UniProtKB">
        <authorList>
            <consortium name="Ensembl"/>
        </authorList>
    </citation>
    <scope>IDENTIFICATION</scope>
</reference>
<evidence type="ECO:0000259" key="1">
    <source>
        <dbReference type="Pfam" id="PF18256"/>
    </source>
</evidence>
<dbReference type="InterPro" id="IPR040682">
    <property type="entry name" value="HscB_4_cys"/>
</dbReference>
<protein>
    <recommendedName>
        <fullName evidence="1">HscB tetracysteine metal binding motif domain-containing protein</fullName>
    </recommendedName>
</protein>
<dbReference type="Proteomes" id="UP000472272">
    <property type="component" value="Chromosome 16"/>
</dbReference>
<proteinExistence type="predicted"/>
<dbReference type="AlphaFoldDB" id="A0A670KHE9"/>
<reference evidence="2 3" key="1">
    <citation type="journal article" date="2019" name="Proc. Natl. Acad. Sci. U.S.A.">
        <title>Regulatory changes in pterin and carotenoid genes underlie balanced color polymorphisms in the wall lizard.</title>
        <authorList>
            <person name="Andrade P."/>
            <person name="Pinho C."/>
            <person name="Perez I de Lanuza G."/>
            <person name="Afonso S."/>
            <person name="Brejcha J."/>
            <person name="Rubin C.J."/>
            <person name="Wallerman O."/>
            <person name="Pereira P."/>
            <person name="Sabatino S.J."/>
            <person name="Bellati A."/>
            <person name="Pellitteri-Rosa D."/>
            <person name="Bosakova Z."/>
            <person name="Bunikis I."/>
            <person name="Carretero M.A."/>
            <person name="Feiner N."/>
            <person name="Marsik P."/>
            <person name="Pauperio F."/>
            <person name="Salvi D."/>
            <person name="Soler L."/>
            <person name="While G.M."/>
            <person name="Uller T."/>
            <person name="Font E."/>
            <person name="Andersson L."/>
            <person name="Carneiro M."/>
        </authorList>
    </citation>
    <scope>NUCLEOTIDE SEQUENCE</scope>
</reference>
<feature type="domain" description="HscB tetracysteine metal binding motif" evidence="1">
    <location>
        <begin position="27"/>
        <end position="53"/>
    </location>
</feature>
<organism evidence="2 3">
    <name type="scientific">Podarcis muralis</name>
    <name type="common">Wall lizard</name>
    <name type="synonym">Lacerta muralis</name>
    <dbReference type="NCBI Taxonomy" id="64176"/>
    <lineage>
        <taxon>Eukaryota</taxon>
        <taxon>Metazoa</taxon>
        <taxon>Chordata</taxon>
        <taxon>Craniata</taxon>
        <taxon>Vertebrata</taxon>
        <taxon>Euteleostomi</taxon>
        <taxon>Lepidosauria</taxon>
        <taxon>Squamata</taxon>
        <taxon>Bifurcata</taxon>
        <taxon>Unidentata</taxon>
        <taxon>Episquamata</taxon>
        <taxon>Laterata</taxon>
        <taxon>Lacertibaenia</taxon>
        <taxon>Lacertidae</taxon>
        <taxon>Podarcis</taxon>
    </lineage>
</organism>